<evidence type="ECO:0000313" key="3">
    <source>
        <dbReference type="Proteomes" id="UP001381693"/>
    </source>
</evidence>
<dbReference type="AlphaFoldDB" id="A0AAN9A786"/>
<name>A0AAN9A786_HALRR</name>
<feature type="non-terminal residue" evidence="2">
    <location>
        <position position="1"/>
    </location>
</feature>
<evidence type="ECO:0000313" key="2">
    <source>
        <dbReference type="EMBL" id="KAK7083391.1"/>
    </source>
</evidence>
<accession>A0AAN9A786</accession>
<sequence length="54" mass="6313">IQLYLYNSDLYKNFSQALDKPNGVLGVAVLLQIGWRPNPVLKIWMDHIHMVPHR</sequence>
<comment type="caution">
    <text evidence="2">The sequence shown here is derived from an EMBL/GenBank/DDBJ whole genome shotgun (WGS) entry which is preliminary data.</text>
</comment>
<gene>
    <name evidence="2" type="ORF">SK128_022919</name>
</gene>
<dbReference type="InterPro" id="IPR001148">
    <property type="entry name" value="CA_dom"/>
</dbReference>
<feature type="domain" description="Alpha-carbonic anhydrase" evidence="1">
    <location>
        <begin position="1"/>
        <end position="54"/>
    </location>
</feature>
<reference evidence="2 3" key="1">
    <citation type="submission" date="2023-11" db="EMBL/GenBank/DDBJ databases">
        <title>Halocaridina rubra genome assembly.</title>
        <authorList>
            <person name="Smith C."/>
        </authorList>
    </citation>
    <scope>NUCLEOTIDE SEQUENCE [LARGE SCALE GENOMIC DNA]</scope>
    <source>
        <strain evidence="2">EP-1</strain>
        <tissue evidence="2">Whole</tissue>
    </source>
</reference>
<evidence type="ECO:0000259" key="1">
    <source>
        <dbReference type="PROSITE" id="PS51144"/>
    </source>
</evidence>
<feature type="non-terminal residue" evidence="2">
    <location>
        <position position="54"/>
    </location>
</feature>
<dbReference type="Proteomes" id="UP001381693">
    <property type="component" value="Unassembled WGS sequence"/>
</dbReference>
<proteinExistence type="predicted"/>
<dbReference type="SUPFAM" id="SSF51069">
    <property type="entry name" value="Carbonic anhydrase"/>
    <property type="match status" value="1"/>
</dbReference>
<protein>
    <recommendedName>
        <fullName evidence="1">Alpha-carbonic anhydrase domain-containing protein</fullName>
    </recommendedName>
</protein>
<dbReference type="InterPro" id="IPR036398">
    <property type="entry name" value="CA_dom_sf"/>
</dbReference>
<dbReference type="Gene3D" id="3.10.200.10">
    <property type="entry name" value="Alpha carbonic anhydrase"/>
    <property type="match status" value="1"/>
</dbReference>
<dbReference type="PROSITE" id="PS51144">
    <property type="entry name" value="ALPHA_CA_2"/>
    <property type="match status" value="1"/>
</dbReference>
<organism evidence="2 3">
    <name type="scientific">Halocaridina rubra</name>
    <name type="common">Hawaiian red shrimp</name>
    <dbReference type="NCBI Taxonomy" id="373956"/>
    <lineage>
        <taxon>Eukaryota</taxon>
        <taxon>Metazoa</taxon>
        <taxon>Ecdysozoa</taxon>
        <taxon>Arthropoda</taxon>
        <taxon>Crustacea</taxon>
        <taxon>Multicrustacea</taxon>
        <taxon>Malacostraca</taxon>
        <taxon>Eumalacostraca</taxon>
        <taxon>Eucarida</taxon>
        <taxon>Decapoda</taxon>
        <taxon>Pleocyemata</taxon>
        <taxon>Caridea</taxon>
        <taxon>Atyoidea</taxon>
        <taxon>Atyidae</taxon>
        <taxon>Halocaridina</taxon>
    </lineage>
</organism>
<dbReference type="EMBL" id="JAXCGZ010003179">
    <property type="protein sequence ID" value="KAK7083391.1"/>
    <property type="molecule type" value="Genomic_DNA"/>
</dbReference>
<keyword evidence="3" id="KW-1185">Reference proteome</keyword>